<feature type="non-terminal residue" evidence="2">
    <location>
        <position position="1"/>
    </location>
</feature>
<dbReference type="AlphaFoldDB" id="A0A392TJW3"/>
<dbReference type="Proteomes" id="UP000265520">
    <property type="component" value="Unassembled WGS sequence"/>
</dbReference>
<organism evidence="2 3">
    <name type="scientific">Trifolium medium</name>
    <dbReference type="NCBI Taxonomy" id="97028"/>
    <lineage>
        <taxon>Eukaryota</taxon>
        <taxon>Viridiplantae</taxon>
        <taxon>Streptophyta</taxon>
        <taxon>Embryophyta</taxon>
        <taxon>Tracheophyta</taxon>
        <taxon>Spermatophyta</taxon>
        <taxon>Magnoliopsida</taxon>
        <taxon>eudicotyledons</taxon>
        <taxon>Gunneridae</taxon>
        <taxon>Pentapetalae</taxon>
        <taxon>rosids</taxon>
        <taxon>fabids</taxon>
        <taxon>Fabales</taxon>
        <taxon>Fabaceae</taxon>
        <taxon>Papilionoideae</taxon>
        <taxon>50 kb inversion clade</taxon>
        <taxon>NPAAA clade</taxon>
        <taxon>Hologalegina</taxon>
        <taxon>IRL clade</taxon>
        <taxon>Trifolieae</taxon>
        <taxon>Trifolium</taxon>
    </lineage>
</organism>
<feature type="transmembrane region" description="Helical" evidence="1">
    <location>
        <begin position="46"/>
        <end position="64"/>
    </location>
</feature>
<protein>
    <submittedName>
        <fullName evidence="2">Uncharacterized protein</fullName>
    </submittedName>
</protein>
<reference evidence="2 3" key="1">
    <citation type="journal article" date="2018" name="Front. Plant Sci.">
        <title>Red Clover (Trifolium pratense) and Zigzag Clover (T. medium) - A Picture of Genomic Similarities and Differences.</title>
        <authorList>
            <person name="Dluhosova J."/>
            <person name="Istvanek J."/>
            <person name="Nedelnik J."/>
            <person name="Repkova J."/>
        </authorList>
    </citation>
    <scope>NUCLEOTIDE SEQUENCE [LARGE SCALE GENOMIC DNA]</scope>
    <source>
        <strain evidence="3">cv. 10/8</strain>
        <tissue evidence="2">Leaf</tissue>
    </source>
</reference>
<keyword evidence="3" id="KW-1185">Reference proteome</keyword>
<sequence>AWSPCEHASEQVGLPIAFCRSSEGISEVLSLSVAVCHPASLTGKNFLFWLCVGFGSEYGLVILAT</sequence>
<evidence type="ECO:0000313" key="3">
    <source>
        <dbReference type="Proteomes" id="UP000265520"/>
    </source>
</evidence>
<comment type="caution">
    <text evidence="2">The sequence shown here is derived from an EMBL/GenBank/DDBJ whole genome shotgun (WGS) entry which is preliminary data.</text>
</comment>
<evidence type="ECO:0000313" key="2">
    <source>
        <dbReference type="EMBL" id="MCI61459.1"/>
    </source>
</evidence>
<accession>A0A392TJW3</accession>
<evidence type="ECO:0000256" key="1">
    <source>
        <dbReference type="SAM" id="Phobius"/>
    </source>
</evidence>
<dbReference type="EMBL" id="LXQA010600344">
    <property type="protein sequence ID" value="MCI61459.1"/>
    <property type="molecule type" value="Genomic_DNA"/>
</dbReference>
<keyword evidence="1" id="KW-0812">Transmembrane</keyword>
<keyword evidence="1" id="KW-1133">Transmembrane helix</keyword>
<proteinExistence type="predicted"/>
<keyword evidence="1" id="KW-0472">Membrane</keyword>
<name>A0A392TJW3_9FABA</name>